<reference evidence="2 3" key="1">
    <citation type="submission" date="2019-02" db="EMBL/GenBank/DDBJ databases">
        <title>Genome sequencing of the rare red list fungi Phellinidium pouzarii.</title>
        <authorList>
            <person name="Buettner E."/>
            <person name="Kellner H."/>
        </authorList>
    </citation>
    <scope>NUCLEOTIDE SEQUENCE [LARGE SCALE GENOMIC DNA]</scope>
    <source>
        <strain evidence="2 3">DSM 108285</strain>
    </source>
</reference>
<feature type="compositionally biased region" description="Polar residues" evidence="1">
    <location>
        <begin position="134"/>
        <end position="143"/>
    </location>
</feature>
<gene>
    <name evidence="2" type="ORF">EW145_g2264</name>
</gene>
<evidence type="ECO:0000256" key="1">
    <source>
        <dbReference type="SAM" id="MobiDB-lite"/>
    </source>
</evidence>
<accession>A0A4S4LBZ5</accession>
<name>A0A4S4LBZ5_9AGAM</name>
<organism evidence="2 3">
    <name type="scientific">Phellinidium pouzarii</name>
    <dbReference type="NCBI Taxonomy" id="167371"/>
    <lineage>
        <taxon>Eukaryota</taxon>
        <taxon>Fungi</taxon>
        <taxon>Dikarya</taxon>
        <taxon>Basidiomycota</taxon>
        <taxon>Agaricomycotina</taxon>
        <taxon>Agaricomycetes</taxon>
        <taxon>Hymenochaetales</taxon>
        <taxon>Hymenochaetaceae</taxon>
        <taxon>Phellinidium</taxon>
    </lineage>
</organism>
<dbReference type="OrthoDB" id="2943660at2759"/>
<feature type="region of interest" description="Disordered" evidence="1">
    <location>
        <begin position="91"/>
        <end position="115"/>
    </location>
</feature>
<sequence>MAAQSVSSTSRVHQSSSASSADPGKLKRARTKHACDECRRSQKKSIDACTYTPHKSRSQCACTGQNDDARRDALVPDVFIFPDTSLSSFHTWSAASSPDQSPTTSGSGLDTPSTTYLTHSERHEAARSVIFQSSTTASQTGQLENLPPRGSQLYSQRSRSVPNVSRINNASSPYRTTSFSSTFTSPTPLQHPLDQVAAMLEPNSVSSSHICQQASQQLDCPSPATHNEPMLSHHMQLDVTPDSVLDYVHQYDQHEPNMGIGHRQVPFFNNEAPSFLPAMQQPYNVHNQFYQHSRNGYDFPTTTSMDLDLQPSPTSSFFALSHTVDSETVEAHQDQASQIGVNTTPQQLHIDQFTQFVHTAHARQDSYTQLRASELEPASMDGRHAHDMHLHLPPSRFPQTQWRNEFSVSPASGSPSSAYPSPAAYGNFEFYDWAQ</sequence>
<protein>
    <submittedName>
        <fullName evidence="2">Uncharacterized protein</fullName>
    </submittedName>
</protein>
<comment type="caution">
    <text evidence="2">The sequence shown here is derived from an EMBL/GenBank/DDBJ whole genome shotgun (WGS) entry which is preliminary data.</text>
</comment>
<dbReference type="EMBL" id="SGPK01000076">
    <property type="protein sequence ID" value="THH09077.1"/>
    <property type="molecule type" value="Genomic_DNA"/>
</dbReference>
<proteinExistence type="predicted"/>
<feature type="compositionally biased region" description="Low complexity" evidence="1">
    <location>
        <begin position="171"/>
        <end position="186"/>
    </location>
</feature>
<evidence type="ECO:0000313" key="2">
    <source>
        <dbReference type="EMBL" id="THH09077.1"/>
    </source>
</evidence>
<feature type="compositionally biased region" description="Polar residues" evidence="1">
    <location>
        <begin position="152"/>
        <end position="170"/>
    </location>
</feature>
<feature type="compositionally biased region" description="Low complexity" evidence="1">
    <location>
        <begin position="1"/>
        <end position="21"/>
    </location>
</feature>
<feature type="region of interest" description="Disordered" evidence="1">
    <location>
        <begin position="1"/>
        <end position="40"/>
    </location>
</feature>
<evidence type="ECO:0000313" key="3">
    <source>
        <dbReference type="Proteomes" id="UP000308199"/>
    </source>
</evidence>
<feature type="region of interest" description="Disordered" evidence="1">
    <location>
        <begin position="134"/>
        <end position="186"/>
    </location>
</feature>
<keyword evidence="3" id="KW-1185">Reference proteome</keyword>
<dbReference type="AlphaFoldDB" id="A0A4S4LBZ5"/>
<dbReference type="Proteomes" id="UP000308199">
    <property type="component" value="Unassembled WGS sequence"/>
</dbReference>